<gene>
    <name evidence="1" type="ORF">CKAH01_12370</name>
</gene>
<comment type="caution">
    <text evidence="1">The sequence shown here is derived from an EMBL/GenBank/DDBJ whole genome shotgun (WGS) entry which is preliminary data.</text>
</comment>
<dbReference type="Proteomes" id="UP001281614">
    <property type="component" value="Unassembled WGS sequence"/>
</dbReference>
<keyword evidence="2" id="KW-1185">Reference proteome</keyword>
<dbReference type="EMBL" id="VYYT01000026">
    <property type="protein sequence ID" value="KAK2776597.1"/>
    <property type="molecule type" value="Genomic_DNA"/>
</dbReference>
<name>A0AAD9YSH7_COLKA</name>
<dbReference type="AlphaFoldDB" id="A0AAD9YSH7"/>
<sequence>MRQASARVDDGTPPRRLPTDRHPIFCCFPLPFSRQIPSHPSPATNLLRLPLGPISISSRFPISIPVCRPLRHPLPVQSRSAVVAKRARAGVIATYLIHCAPGNHLDSCASLLSPFFSSINIRLLCLLSVLPLRYPSRSSDCDLCDELSN</sequence>
<organism evidence="1 2">
    <name type="scientific">Colletotrichum kahawae</name>
    <name type="common">Coffee berry disease fungus</name>
    <dbReference type="NCBI Taxonomy" id="34407"/>
    <lineage>
        <taxon>Eukaryota</taxon>
        <taxon>Fungi</taxon>
        <taxon>Dikarya</taxon>
        <taxon>Ascomycota</taxon>
        <taxon>Pezizomycotina</taxon>
        <taxon>Sordariomycetes</taxon>
        <taxon>Hypocreomycetidae</taxon>
        <taxon>Glomerellales</taxon>
        <taxon>Glomerellaceae</taxon>
        <taxon>Colletotrichum</taxon>
        <taxon>Colletotrichum gloeosporioides species complex</taxon>
    </lineage>
</organism>
<proteinExistence type="predicted"/>
<evidence type="ECO:0000313" key="2">
    <source>
        <dbReference type="Proteomes" id="UP001281614"/>
    </source>
</evidence>
<protein>
    <submittedName>
        <fullName evidence="1">Uncharacterized protein</fullName>
    </submittedName>
</protein>
<accession>A0AAD9YSH7</accession>
<reference evidence="1" key="1">
    <citation type="submission" date="2023-02" db="EMBL/GenBank/DDBJ databases">
        <title>Colletotrichum kahawae CIFC_Que2 genome sequencing and assembly.</title>
        <authorList>
            <person name="Baroncelli R."/>
        </authorList>
    </citation>
    <scope>NUCLEOTIDE SEQUENCE</scope>
    <source>
        <strain evidence="1">CIFC_Que2</strain>
    </source>
</reference>
<evidence type="ECO:0000313" key="1">
    <source>
        <dbReference type="EMBL" id="KAK2776597.1"/>
    </source>
</evidence>